<feature type="domain" description="Anti-CBASS protein Acb1-like N-terminal" evidence="9">
    <location>
        <begin position="47"/>
        <end position="393"/>
    </location>
</feature>
<dbReference type="NCBIfam" id="TIGR01555">
    <property type="entry name" value="phge_rel_HI1409"/>
    <property type="match status" value="1"/>
</dbReference>
<evidence type="ECO:0000256" key="8">
    <source>
        <dbReference type="ARBA" id="ARBA00048123"/>
    </source>
</evidence>
<evidence type="ECO:0000256" key="4">
    <source>
        <dbReference type="ARBA" id="ARBA00034244"/>
    </source>
</evidence>
<dbReference type="AlphaFoldDB" id="M5JK60"/>
<dbReference type="InterPro" id="IPR056175">
    <property type="entry name" value="Acb1-like_C"/>
</dbReference>
<dbReference type="InterPro" id="IPR024459">
    <property type="entry name" value="Acb1-like_N"/>
</dbReference>
<evidence type="ECO:0000256" key="6">
    <source>
        <dbReference type="ARBA" id="ARBA00034316"/>
    </source>
</evidence>
<dbReference type="Proteomes" id="UP000011971">
    <property type="component" value="Unassembled WGS sequence"/>
</dbReference>
<dbReference type="OrthoDB" id="7491028at2"/>
<feature type="domain" description="Anti-CBASS protein Acb1-like C-terminal" evidence="10">
    <location>
        <begin position="464"/>
        <end position="608"/>
    </location>
</feature>
<comment type="catalytic activity">
    <reaction evidence="2">
        <text>3',3',3'-cAAG + H2O = G[3'-5']pA[3'-5']pAp[3'] + H(+)</text>
        <dbReference type="Rhea" id="RHEA:72863"/>
        <dbReference type="ChEBI" id="CHEBI:15377"/>
        <dbReference type="ChEBI" id="CHEBI:15378"/>
        <dbReference type="ChEBI" id="CHEBI:143810"/>
        <dbReference type="ChEBI" id="CHEBI:192532"/>
    </reaction>
    <physiologicalReaction direction="left-to-right" evidence="2">
        <dbReference type="Rhea" id="RHEA:72864"/>
    </physiologicalReaction>
</comment>
<dbReference type="InterPro" id="IPR006445">
    <property type="entry name" value="Phage-assoc_HI1409"/>
</dbReference>
<comment type="similarity">
    <text evidence="6">Belongs to the anti-CBASS protein Acb1 family.</text>
</comment>
<evidence type="ECO:0000313" key="11">
    <source>
        <dbReference type="EMBL" id="ELT46845.1"/>
    </source>
</evidence>
<gene>
    <name evidence="11" type="ORF">D584_22701</name>
</gene>
<sequence>MTETKPRVRVNTAGVITDGFANFVAGLGGGNAKTSAHTYVIDHDQMTLENAYRVSTWFGKIVDIPADDATREWRTWKAEKDDIERIEAEEKRLQVRQQVRQALIWARLYGGAVIIPLGLPGALNQPLSIDRIAKGSIKALTVLSRHEITAQDIITDPLDPMYGSPAKYVINSANGQQVELHPSRVIRVNGRTVNNRRLGANGWGDSIWMHISDAVMAADSAASVIDALLQEAKIDVVRIKNMMTMMANADMEATMIKRWQMVAVLKSISNVLMLDGDDEWDQKQITWTGLPDVTNTLLNVMAGAADIPLTRLTGKQEAGLSGKDEGSLRNYYDSVKAKQELIISPMLAPLDAMLIRSALGKSDDGIWASWVPLFQLSEKEKAEIDKMEAETVDIYARTGLVPTDALAEATQNRMIESGRWPGLDEALEESDEDIDGTVNPDELEAGEAVEVPKNQQTAADATPKTLYVRRDVLNADEIIAWAKGQGFNTTLPANDMHVTIAFSRTSVDWMKVGQPWSDKVEIAAGGPRMLEAFGDAGQAKVLLFASSELSWRHQEIRNAGASWDHDEYQPHITISYAEDAPNLDTIEPYRGTIVLGPEIFEQINEKWMEGITEDSNGAGK</sequence>
<proteinExistence type="inferred from homology"/>
<evidence type="ECO:0000313" key="12">
    <source>
        <dbReference type="Proteomes" id="UP000011971"/>
    </source>
</evidence>
<accession>M5JK60</accession>
<comment type="catalytic activity">
    <reaction evidence="4">
        <text>3',3',3'-cAAG + H2O = A[3'-5']pG[3'-5']pAp[3'] + H(+)</text>
        <dbReference type="Rhea" id="RHEA:72867"/>
        <dbReference type="ChEBI" id="CHEBI:15377"/>
        <dbReference type="ChEBI" id="CHEBI:15378"/>
        <dbReference type="ChEBI" id="CHEBI:143810"/>
        <dbReference type="ChEBI" id="CHEBI:192533"/>
    </reaction>
    <physiologicalReaction direction="left-to-right" evidence="4">
        <dbReference type="Rhea" id="RHEA:72868"/>
    </physiologicalReaction>
</comment>
<dbReference type="GO" id="GO:0016787">
    <property type="term" value="F:hydrolase activity"/>
    <property type="evidence" value="ECO:0007669"/>
    <property type="project" value="UniProtKB-KW"/>
</dbReference>
<comment type="caution">
    <text evidence="11">The sequence shown here is derived from an EMBL/GenBank/DDBJ whole genome shotgun (WGS) entry which is preliminary data.</text>
</comment>
<comment type="catalytic activity">
    <reaction evidence="8">
        <text>3',3'-cUAMP + H2O = U[3'-5']pAp[3'] + H(+)</text>
        <dbReference type="Rhea" id="RHEA:72835"/>
        <dbReference type="ChEBI" id="CHEBI:15377"/>
        <dbReference type="ChEBI" id="CHEBI:15378"/>
        <dbReference type="ChEBI" id="CHEBI:143809"/>
        <dbReference type="ChEBI" id="CHEBI:192498"/>
    </reaction>
    <physiologicalReaction direction="left-to-right" evidence="8">
        <dbReference type="Rhea" id="RHEA:72836"/>
    </physiologicalReaction>
</comment>
<dbReference type="Pfam" id="PF06381">
    <property type="entry name" value="Phage_portal_3"/>
    <property type="match status" value="1"/>
</dbReference>
<dbReference type="EMBL" id="AOGE01000073">
    <property type="protein sequence ID" value="ELT46845.1"/>
    <property type="molecule type" value="Genomic_DNA"/>
</dbReference>
<evidence type="ECO:0000256" key="3">
    <source>
        <dbReference type="ARBA" id="ARBA00034240"/>
    </source>
</evidence>
<evidence type="ECO:0000259" key="10">
    <source>
        <dbReference type="Pfam" id="PF23474"/>
    </source>
</evidence>
<evidence type="ECO:0000256" key="2">
    <source>
        <dbReference type="ARBA" id="ARBA00034233"/>
    </source>
</evidence>
<evidence type="ECO:0000256" key="5">
    <source>
        <dbReference type="ARBA" id="ARBA00034283"/>
    </source>
</evidence>
<dbReference type="RefSeq" id="WP_006473023.1">
    <property type="nucleotide sequence ID" value="NZ_AOGE01000073.1"/>
</dbReference>
<evidence type="ECO:0000259" key="9">
    <source>
        <dbReference type="Pfam" id="PF06381"/>
    </source>
</evidence>
<keyword evidence="1" id="KW-0378">Hydrolase</keyword>
<name>M5JK60_9HYPH</name>
<dbReference type="PATRIC" id="fig|1234597.4.peg.4675"/>
<dbReference type="Pfam" id="PF23474">
    <property type="entry name" value="Acb1"/>
    <property type="match status" value="1"/>
</dbReference>
<protein>
    <recommendedName>
        <fullName evidence="7">Anti-CBASS protein Acb1</fullName>
    </recommendedName>
</protein>
<evidence type="ECO:0000256" key="1">
    <source>
        <dbReference type="ARBA" id="ARBA00022801"/>
    </source>
</evidence>
<organism evidence="11 12">
    <name type="scientific">Brucella intermedia M86</name>
    <dbReference type="NCBI Taxonomy" id="1234597"/>
    <lineage>
        <taxon>Bacteria</taxon>
        <taxon>Pseudomonadati</taxon>
        <taxon>Pseudomonadota</taxon>
        <taxon>Alphaproteobacteria</taxon>
        <taxon>Hyphomicrobiales</taxon>
        <taxon>Brucellaceae</taxon>
        <taxon>Brucella/Ochrobactrum group</taxon>
        <taxon>Brucella</taxon>
    </lineage>
</organism>
<comment type="catalytic activity">
    <reaction evidence="3">
        <text>3',3',3'-c-tri-AMP + H2O = A[3'-5']pA[3'-5']pAp[3'] + H(+)</text>
        <dbReference type="Rhea" id="RHEA:72859"/>
        <dbReference type="ChEBI" id="CHEBI:15377"/>
        <dbReference type="ChEBI" id="CHEBI:15378"/>
        <dbReference type="ChEBI" id="CHEBI:192523"/>
        <dbReference type="ChEBI" id="CHEBI:192530"/>
    </reaction>
    <physiologicalReaction direction="left-to-right" evidence="3">
        <dbReference type="Rhea" id="RHEA:72860"/>
    </physiologicalReaction>
</comment>
<evidence type="ECO:0000256" key="7">
    <source>
        <dbReference type="ARBA" id="ARBA00034343"/>
    </source>
</evidence>
<comment type="catalytic activity">
    <reaction evidence="5">
        <text>3',3'-cGAMP + H2O = G[3'-5']pAp[3'] + H(+)</text>
        <dbReference type="Rhea" id="RHEA:72831"/>
        <dbReference type="ChEBI" id="CHEBI:15377"/>
        <dbReference type="ChEBI" id="CHEBI:15378"/>
        <dbReference type="ChEBI" id="CHEBI:71501"/>
        <dbReference type="ChEBI" id="CHEBI:192497"/>
    </reaction>
    <physiologicalReaction direction="left-to-right" evidence="5">
        <dbReference type="Rhea" id="RHEA:72832"/>
    </physiologicalReaction>
</comment>
<reference evidence="11 12" key="1">
    <citation type="journal article" date="2013" name="Gut Pathog.">
        <title>Draft genome of Ochrobactrum intermedium strain M86 isolated from non-ulcer dyspeptic individual from India.</title>
        <authorList>
            <person name="Kulkarni G."/>
            <person name="Dhotre D."/>
            <person name="Dharne M."/>
            <person name="Shetty S."/>
            <person name="Chowdhury S."/>
            <person name="Misra V."/>
            <person name="Misra S."/>
            <person name="Patole M."/>
            <person name="Shouche Y."/>
        </authorList>
    </citation>
    <scope>NUCLEOTIDE SEQUENCE [LARGE SCALE GENOMIC DNA]</scope>
    <source>
        <strain evidence="11 12">M86</strain>
    </source>
</reference>